<dbReference type="EMBL" id="JASPKY010000758">
    <property type="protein sequence ID" value="KAK9685693.1"/>
    <property type="molecule type" value="Genomic_DNA"/>
</dbReference>
<keyword evidence="3" id="KW-1185">Reference proteome</keyword>
<gene>
    <name evidence="2" type="ORF">QE152_g37845</name>
</gene>
<dbReference type="InterPro" id="IPR051481">
    <property type="entry name" value="BTB-POZ/Galectin-3-binding"/>
</dbReference>
<feature type="domain" description="BTB" evidence="1">
    <location>
        <begin position="43"/>
        <end position="120"/>
    </location>
</feature>
<reference evidence="2 3" key="1">
    <citation type="journal article" date="2024" name="BMC Genomics">
        <title>De novo assembly and annotation of Popillia japonica's genome with initial clues to its potential as an invasive pest.</title>
        <authorList>
            <person name="Cucini C."/>
            <person name="Boschi S."/>
            <person name="Funari R."/>
            <person name="Cardaioli E."/>
            <person name="Iannotti N."/>
            <person name="Marturano G."/>
            <person name="Paoli F."/>
            <person name="Bruttini M."/>
            <person name="Carapelli A."/>
            <person name="Frati F."/>
            <person name="Nardi F."/>
        </authorList>
    </citation>
    <scope>NUCLEOTIDE SEQUENCE [LARGE SCALE GENOMIC DNA]</scope>
    <source>
        <strain evidence="2">DMR45628</strain>
    </source>
</reference>
<evidence type="ECO:0000313" key="2">
    <source>
        <dbReference type="EMBL" id="KAK9685693.1"/>
    </source>
</evidence>
<dbReference type="InterPro" id="IPR000210">
    <property type="entry name" value="BTB/POZ_dom"/>
</dbReference>
<dbReference type="Gene3D" id="3.30.710.10">
    <property type="entry name" value="Potassium Channel Kv1.1, Chain A"/>
    <property type="match status" value="1"/>
</dbReference>
<dbReference type="PANTHER" id="PTHR24410:SF46">
    <property type="entry name" value="SERINE-ENRICHED PROTEIN"/>
    <property type="match status" value="1"/>
</dbReference>
<dbReference type="SUPFAM" id="SSF54695">
    <property type="entry name" value="POZ domain"/>
    <property type="match status" value="1"/>
</dbReference>
<dbReference type="PANTHER" id="PTHR24410">
    <property type="entry name" value="HL07962P-RELATED"/>
    <property type="match status" value="1"/>
</dbReference>
<dbReference type="Proteomes" id="UP001458880">
    <property type="component" value="Unassembled WGS sequence"/>
</dbReference>
<organism evidence="2 3">
    <name type="scientific">Popillia japonica</name>
    <name type="common">Japanese beetle</name>
    <dbReference type="NCBI Taxonomy" id="7064"/>
    <lineage>
        <taxon>Eukaryota</taxon>
        <taxon>Metazoa</taxon>
        <taxon>Ecdysozoa</taxon>
        <taxon>Arthropoda</taxon>
        <taxon>Hexapoda</taxon>
        <taxon>Insecta</taxon>
        <taxon>Pterygota</taxon>
        <taxon>Neoptera</taxon>
        <taxon>Endopterygota</taxon>
        <taxon>Coleoptera</taxon>
        <taxon>Polyphaga</taxon>
        <taxon>Scarabaeiformia</taxon>
        <taxon>Scarabaeidae</taxon>
        <taxon>Rutelinae</taxon>
        <taxon>Popillia</taxon>
    </lineage>
</organism>
<evidence type="ECO:0000313" key="3">
    <source>
        <dbReference type="Proteomes" id="UP001458880"/>
    </source>
</evidence>
<evidence type="ECO:0000259" key="1">
    <source>
        <dbReference type="PROSITE" id="PS50097"/>
    </source>
</evidence>
<name>A0AAW1I917_POPJA</name>
<dbReference type="PROSITE" id="PS50097">
    <property type="entry name" value="BTB"/>
    <property type="match status" value="1"/>
</dbReference>
<comment type="caution">
    <text evidence="2">The sequence shown here is derived from an EMBL/GenBank/DDBJ whole genome shotgun (WGS) entry which is preliminary data.</text>
</comment>
<sequence>MPESLIVNSYSAMAEAEPDLSTFENKSGLAEDMKFLASMPELCDVTFLVGDTREPVCAVKAVLAARSRVFHKMLYQAPSPQRKKEPAPRENKLRLFLKRSSEPLLNLQNASQQATLELTNKPVYLVVTYKLTNTNAEKFRQMVAAKNHNPQHEVGGLILKSLERQHYVSLYQNMSALSGQDRRMRVDVSLNETCRLVTGSMNVTYTVPTQAGRHMNLAPRVSKAKI</sequence>
<protein>
    <submittedName>
        <fullName evidence="2">BTB/POZ domain</fullName>
    </submittedName>
</protein>
<accession>A0AAW1I917</accession>
<dbReference type="AlphaFoldDB" id="A0AAW1I917"/>
<proteinExistence type="predicted"/>
<dbReference type="Pfam" id="PF00651">
    <property type="entry name" value="BTB"/>
    <property type="match status" value="1"/>
</dbReference>
<dbReference type="InterPro" id="IPR011333">
    <property type="entry name" value="SKP1/BTB/POZ_sf"/>
</dbReference>